<feature type="transmembrane region" description="Helical" evidence="1">
    <location>
        <begin position="100"/>
        <end position="118"/>
    </location>
</feature>
<dbReference type="RefSeq" id="WP_167035182.1">
    <property type="nucleotide sequence ID" value="NZ_BAAANA010000002.1"/>
</dbReference>
<feature type="transmembrane region" description="Helical" evidence="1">
    <location>
        <begin position="48"/>
        <end position="70"/>
    </location>
</feature>
<keyword evidence="1" id="KW-0812">Transmembrane</keyword>
<dbReference type="EMBL" id="JABEMB010000007">
    <property type="protein sequence ID" value="NNH03673.1"/>
    <property type="molecule type" value="Genomic_DNA"/>
</dbReference>
<feature type="transmembrane region" description="Helical" evidence="1">
    <location>
        <begin position="12"/>
        <end position="36"/>
    </location>
</feature>
<accession>A0A7Y2Q1H2</accession>
<organism evidence="2 3">
    <name type="scientific">Microbacterium ulmi</name>
    <dbReference type="NCBI Taxonomy" id="179095"/>
    <lineage>
        <taxon>Bacteria</taxon>
        <taxon>Bacillati</taxon>
        <taxon>Actinomycetota</taxon>
        <taxon>Actinomycetes</taxon>
        <taxon>Micrococcales</taxon>
        <taxon>Microbacteriaceae</taxon>
        <taxon>Microbacterium</taxon>
    </lineage>
</organism>
<reference evidence="2 3" key="1">
    <citation type="submission" date="2020-05" db="EMBL/GenBank/DDBJ databases">
        <title>MicrobeNet Type strains.</title>
        <authorList>
            <person name="Nicholson A.C."/>
        </authorList>
    </citation>
    <scope>NUCLEOTIDE SEQUENCE [LARGE SCALE GENOMIC DNA]</scope>
    <source>
        <strain evidence="2 3">JCM 14282</strain>
    </source>
</reference>
<comment type="caution">
    <text evidence="2">The sequence shown here is derived from an EMBL/GenBank/DDBJ whole genome shotgun (WGS) entry which is preliminary data.</text>
</comment>
<evidence type="ECO:0000256" key="1">
    <source>
        <dbReference type="SAM" id="Phobius"/>
    </source>
</evidence>
<evidence type="ECO:0000313" key="3">
    <source>
        <dbReference type="Proteomes" id="UP000543598"/>
    </source>
</evidence>
<name>A0A7Y2Q1H2_9MICO</name>
<protein>
    <submittedName>
        <fullName evidence="2">Uncharacterized protein</fullName>
    </submittedName>
</protein>
<sequence>MSAVAQPPRRPVVVTIVVALVYLVGFFDAGIGILVLLSRYRVPDDQVLTVSLLGAGIILFGLLAVAVAGGVAHGSRLSRMLVTIYLTLHVMTIASEPDWTWWSLATLALEIAVVVVLWTPPATHYFRAAALAAPV</sequence>
<proteinExistence type="predicted"/>
<gene>
    <name evidence="2" type="ORF">HLA99_07415</name>
</gene>
<evidence type="ECO:0000313" key="2">
    <source>
        <dbReference type="EMBL" id="NNH03673.1"/>
    </source>
</evidence>
<keyword evidence="1" id="KW-0472">Membrane</keyword>
<dbReference type="Proteomes" id="UP000543598">
    <property type="component" value="Unassembled WGS sequence"/>
</dbReference>
<keyword evidence="3" id="KW-1185">Reference proteome</keyword>
<dbReference type="AlphaFoldDB" id="A0A7Y2Q1H2"/>
<keyword evidence="1" id="KW-1133">Transmembrane helix</keyword>